<dbReference type="Gene3D" id="3.40.50.300">
    <property type="entry name" value="P-loop containing nucleotide triphosphate hydrolases"/>
    <property type="match status" value="1"/>
</dbReference>
<dbReference type="InterPro" id="IPR011990">
    <property type="entry name" value="TPR-like_helical_dom_sf"/>
</dbReference>
<dbReference type="InterPro" id="IPR016032">
    <property type="entry name" value="Sig_transdc_resp-reg_C-effctor"/>
</dbReference>
<keyword evidence="4" id="KW-0804">Transcription</keyword>
<accession>A0A7W3LST9</accession>
<dbReference type="CDD" id="cd00383">
    <property type="entry name" value="trans_reg_C"/>
    <property type="match status" value="1"/>
</dbReference>
<dbReference type="Gene3D" id="1.25.40.10">
    <property type="entry name" value="Tetratricopeptide repeat domain"/>
    <property type="match status" value="1"/>
</dbReference>
<keyword evidence="9" id="KW-1185">Reference proteome</keyword>
<dbReference type="GO" id="GO:0006355">
    <property type="term" value="P:regulation of DNA-templated transcription"/>
    <property type="evidence" value="ECO:0007669"/>
    <property type="project" value="InterPro"/>
</dbReference>
<dbReference type="SUPFAM" id="SSF52540">
    <property type="entry name" value="P-loop containing nucleoside triphosphate hydrolases"/>
    <property type="match status" value="1"/>
</dbReference>
<protein>
    <submittedName>
        <fullName evidence="8">DNA-binding SARP family transcriptional activator</fullName>
    </submittedName>
</protein>
<dbReference type="GO" id="GO:0000160">
    <property type="term" value="P:phosphorelay signal transduction system"/>
    <property type="evidence" value="ECO:0007669"/>
    <property type="project" value="InterPro"/>
</dbReference>
<dbReference type="SUPFAM" id="SSF46894">
    <property type="entry name" value="C-terminal effector domain of the bipartite response regulators"/>
    <property type="match status" value="1"/>
</dbReference>
<feature type="DNA-binding region" description="OmpR/PhoB-type" evidence="5">
    <location>
        <begin position="1"/>
        <end position="101"/>
    </location>
</feature>
<dbReference type="CDD" id="cd15831">
    <property type="entry name" value="BTAD"/>
    <property type="match status" value="1"/>
</dbReference>
<evidence type="ECO:0000256" key="5">
    <source>
        <dbReference type="PROSITE-ProRule" id="PRU01091"/>
    </source>
</evidence>
<dbReference type="RefSeq" id="WP_182845842.1">
    <property type="nucleotide sequence ID" value="NZ_JACJIA010000007.1"/>
</dbReference>
<dbReference type="PANTHER" id="PTHR35807:SF1">
    <property type="entry name" value="TRANSCRIPTIONAL REGULATOR REDD"/>
    <property type="match status" value="1"/>
</dbReference>
<dbReference type="Gene3D" id="1.10.10.10">
    <property type="entry name" value="Winged helix-like DNA-binding domain superfamily/Winged helix DNA-binding domain"/>
    <property type="match status" value="1"/>
</dbReference>
<keyword evidence="2" id="KW-0805">Transcription regulation</keyword>
<dbReference type="EMBL" id="JACJIA010000007">
    <property type="protein sequence ID" value="MBA8953676.1"/>
    <property type="molecule type" value="Genomic_DNA"/>
</dbReference>
<dbReference type="InterPro" id="IPR001867">
    <property type="entry name" value="OmpR/PhoB-type_DNA-bd"/>
</dbReference>
<evidence type="ECO:0000313" key="8">
    <source>
        <dbReference type="EMBL" id="MBA8953676.1"/>
    </source>
</evidence>
<comment type="caution">
    <text evidence="8">The sequence shown here is derived from an EMBL/GenBank/DDBJ whole genome shotgun (WGS) entry which is preliminary data.</text>
</comment>
<sequence length="1086" mass="116556">MAGLEFRLFGPLEVADATGRTLDLGVRKQRALAAMLATEPGRVVSLDRLVEELWEGDPPAGATRTLQAYIAHLRRVLEPDRPPRTPPATLLTRDPGYLLAVAPGQVDLERFAAGAAEGRAALARGAHREALAALDRALGLWRGEPLGEFADRGFARPIVARLHEVRAAALEDAFEARLALGEAAAAVPGLEALLAEHPYRERSWRLLVLALYRSGRQADAVAALRRVRERLSDEMGLDPGPELRELERAVFEQSAALLAPTGPAPADRAPERPATHGPATHGPATHGAERLVARDAEWEALERRLAAARQGRGGVLLVSGEAGVGKTRLAQAAAEHAAARGFRVAWGRCSDGPSPGFWPWIQIMRRVGGDAGPLTGDLAPDGGLFELYERVLAALTGDGTPLLLVLDDLHWADVSSLRLLAFVADAVAAAPVLAVATLRPEPGDHPEALRDALGALTRQPATERIALEPFTAGQIADYLRTRGVPDRPERVAELLDRTGGNPFYLGEVLREGGGVPAGARDVIEQRVGRLAERTRTLLRVAAVAGRDIDADVVAGAAGRDAAEVLEALDPAVATGLAVEAPEGPDYRFAHALVQETLYAGLGRLERARLHLRVGEALEARGADAAVLAHHFARAARVGGADRAAGHAAAAARQATARLAYDEAVQLWEQALRHLPRGDDAARARALAELGQARRTVGDAAGAHRDLTEAMDLAERAGDHRTLVTAVAVYGEPALWHWWPYGTVNDRIVAAVERLLAGPLDDTDRAVLLGVLGVALVYGPRREEGERAAAKAVEIARRTGDPALRARTLADHLLASFVPGRNAVRLAAAEEMLAVPGLPRPAELVARVSLMACLLRAGDLARWDRELARCERLLDGGRRPELETTVRIAQTARATLDGRWEEAEDLLERHAEMLFGSSVWGREFRRLVTTFTIRRGQGRGAELLDDLVGAAEEAAHRPLRPVAVLATVEAGRADLARDLVGRWGHHVPRDWTADFLTPVWGLVAARLGTPDPAALYEELLPHADLFVVSGMGSACWGSTHLVLAELAARLGRPDRARGHARAALDVHRALGLDHWAERSERLLKEPP</sequence>
<evidence type="ECO:0000259" key="7">
    <source>
        <dbReference type="PROSITE" id="PS51755"/>
    </source>
</evidence>
<dbReference type="Pfam" id="PF13191">
    <property type="entry name" value="AAA_16"/>
    <property type="match status" value="1"/>
</dbReference>
<evidence type="ECO:0000256" key="2">
    <source>
        <dbReference type="ARBA" id="ARBA00023015"/>
    </source>
</evidence>
<dbReference type="SMART" id="SM00862">
    <property type="entry name" value="Trans_reg_C"/>
    <property type="match status" value="1"/>
</dbReference>
<evidence type="ECO:0000256" key="6">
    <source>
        <dbReference type="SAM" id="MobiDB-lite"/>
    </source>
</evidence>
<proteinExistence type="inferred from homology"/>
<name>A0A7W3LST9_ACTNM</name>
<dbReference type="SUPFAM" id="SSF48452">
    <property type="entry name" value="TPR-like"/>
    <property type="match status" value="2"/>
</dbReference>
<dbReference type="Proteomes" id="UP000572680">
    <property type="component" value="Unassembled WGS sequence"/>
</dbReference>
<dbReference type="InterPro" id="IPR036388">
    <property type="entry name" value="WH-like_DNA-bd_sf"/>
</dbReference>
<gene>
    <name evidence="8" type="ORF">HNR61_005329</name>
</gene>
<reference evidence="8 9" key="1">
    <citation type="submission" date="2020-08" db="EMBL/GenBank/DDBJ databases">
        <title>Genomic Encyclopedia of Type Strains, Phase IV (KMG-IV): sequencing the most valuable type-strain genomes for metagenomic binning, comparative biology and taxonomic classification.</title>
        <authorList>
            <person name="Goeker M."/>
        </authorList>
    </citation>
    <scope>NUCLEOTIDE SEQUENCE [LARGE SCALE GENOMIC DNA]</scope>
    <source>
        <strain evidence="8 9">DSM 44197</strain>
    </source>
</reference>
<dbReference type="GO" id="GO:0003677">
    <property type="term" value="F:DNA binding"/>
    <property type="evidence" value="ECO:0007669"/>
    <property type="project" value="UniProtKB-UniRule"/>
</dbReference>
<dbReference type="InterPro" id="IPR041664">
    <property type="entry name" value="AAA_16"/>
</dbReference>
<dbReference type="InterPro" id="IPR005158">
    <property type="entry name" value="BTAD"/>
</dbReference>
<feature type="domain" description="OmpR/PhoB-type" evidence="7">
    <location>
        <begin position="1"/>
        <end position="101"/>
    </location>
</feature>
<dbReference type="SMART" id="SM01043">
    <property type="entry name" value="BTAD"/>
    <property type="match status" value="1"/>
</dbReference>
<dbReference type="InterPro" id="IPR051677">
    <property type="entry name" value="AfsR-DnrI-RedD_regulator"/>
</dbReference>
<comment type="similarity">
    <text evidence="1">Belongs to the AfsR/DnrI/RedD regulatory family.</text>
</comment>
<dbReference type="PANTHER" id="PTHR35807">
    <property type="entry name" value="TRANSCRIPTIONAL REGULATOR REDD-RELATED"/>
    <property type="match status" value="1"/>
</dbReference>
<dbReference type="PROSITE" id="PS51755">
    <property type="entry name" value="OMPR_PHOB"/>
    <property type="match status" value="1"/>
</dbReference>
<dbReference type="Pfam" id="PF00486">
    <property type="entry name" value="Trans_reg_C"/>
    <property type="match status" value="1"/>
</dbReference>
<organism evidence="8 9">
    <name type="scientific">Actinomadura namibiensis</name>
    <dbReference type="NCBI Taxonomy" id="182080"/>
    <lineage>
        <taxon>Bacteria</taxon>
        <taxon>Bacillati</taxon>
        <taxon>Actinomycetota</taxon>
        <taxon>Actinomycetes</taxon>
        <taxon>Streptosporangiales</taxon>
        <taxon>Thermomonosporaceae</taxon>
        <taxon>Actinomadura</taxon>
    </lineage>
</organism>
<dbReference type="InterPro" id="IPR027417">
    <property type="entry name" value="P-loop_NTPase"/>
</dbReference>
<feature type="region of interest" description="Disordered" evidence="6">
    <location>
        <begin position="260"/>
        <end position="287"/>
    </location>
</feature>
<dbReference type="AlphaFoldDB" id="A0A7W3LST9"/>
<evidence type="ECO:0000256" key="3">
    <source>
        <dbReference type="ARBA" id="ARBA00023125"/>
    </source>
</evidence>
<keyword evidence="3 5" id="KW-0238">DNA-binding</keyword>
<evidence type="ECO:0000256" key="1">
    <source>
        <dbReference type="ARBA" id="ARBA00005820"/>
    </source>
</evidence>
<dbReference type="Pfam" id="PF03704">
    <property type="entry name" value="BTAD"/>
    <property type="match status" value="1"/>
</dbReference>
<evidence type="ECO:0000256" key="4">
    <source>
        <dbReference type="ARBA" id="ARBA00023163"/>
    </source>
</evidence>
<evidence type="ECO:0000313" key="9">
    <source>
        <dbReference type="Proteomes" id="UP000572680"/>
    </source>
</evidence>